<gene>
    <name evidence="3" type="ORF">H8S09_01775</name>
</gene>
<sequence length="370" mass="40287">MGEENKNVKKPAVSNAVVKKKTAGTGTKSTGSTRPGNGTKSAGGTHTNKTGSGAKNSAAGSNGGSARNTSAHSGNGTKSANTGSVRSNNTSGRKTQPQKRRRRRITANQFTLLLAVVVGIILLFMVNGIMRGRYLKVKQISSEYVLGSKFDITAYVEPVNSKAVVTCDTADFAPEKIGSYKVSYIVKCGKLKKKKKLTLEVVDRDFPEIIGPDNLGVFVNEQVDLLDYYSVEDSQPDLTNELTINRQIDTTKTGDLDCTLRVTDWSNNSSSKDITVTVYGFEGDMKNAALAIRAYNRDKGYAVSDNGVYVYYPDKDKKTANVLINNSILYEVSDDCSSKEMDENDELVQTIINEGTWISIDNLGDFNYLK</sequence>
<organism evidence="3 4">
    <name type="scientific">Coprococcus hominis</name>
    <name type="common">ex Liu et al. 2022</name>
    <dbReference type="NCBI Taxonomy" id="2763039"/>
    <lineage>
        <taxon>Bacteria</taxon>
        <taxon>Bacillati</taxon>
        <taxon>Bacillota</taxon>
        <taxon>Clostridia</taxon>
        <taxon>Lachnospirales</taxon>
        <taxon>Lachnospiraceae</taxon>
        <taxon>Coprococcus</taxon>
    </lineage>
</organism>
<dbReference type="Gene3D" id="2.60.40.10">
    <property type="entry name" value="Immunoglobulins"/>
    <property type="match status" value="1"/>
</dbReference>
<dbReference type="EMBL" id="JACOOX010000001">
    <property type="protein sequence ID" value="MBC5661630.1"/>
    <property type="molecule type" value="Genomic_DNA"/>
</dbReference>
<evidence type="ECO:0000313" key="3">
    <source>
        <dbReference type="EMBL" id="MBC5661630.1"/>
    </source>
</evidence>
<feature type="compositionally biased region" description="Polar residues" evidence="1">
    <location>
        <begin position="72"/>
        <end position="95"/>
    </location>
</feature>
<evidence type="ECO:0008006" key="5">
    <source>
        <dbReference type="Google" id="ProtNLM"/>
    </source>
</evidence>
<proteinExistence type="predicted"/>
<dbReference type="AlphaFoldDB" id="A0A8I0DT59"/>
<evidence type="ECO:0000256" key="2">
    <source>
        <dbReference type="SAM" id="Phobius"/>
    </source>
</evidence>
<feature type="compositionally biased region" description="Low complexity" evidence="1">
    <location>
        <begin position="23"/>
        <end position="33"/>
    </location>
</feature>
<keyword evidence="2" id="KW-0812">Transmembrane</keyword>
<reference evidence="3 4" key="1">
    <citation type="submission" date="2020-08" db="EMBL/GenBank/DDBJ databases">
        <title>Genome public.</title>
        <authorList>
            <person name="Liu C."/>
            <person name="Sun Q."/>
        </authorList>
    </citation>
    <scope>NUCLEOTIDE SEQUENCE [LARGE SCALE GENOMIC DNA]</scope>
    <source>
        <strain evidence="3 4">NSJ-10</strain>
    </source>
</reference>
<feature type="region of interest" description="Disordered" evidence="1">
    <location>
        <begin position="1"/>
        <end position="103"/>
    </location>
</feature>
<evidence type="ECO:0000256" key="1">
    <source>
        <dbReference type="SAM" id="MobiDB-lite"/>
    </source>
</evidence>
<feature type="compositionally biased region" description="Polar residues" evidence="1">
    <location>
        <begin position="34"/>
        <end position="48"/>
    </location>
</feature>
<protein>
    <recommendedName>
        <fullName evidence="5">DUF5011 domain-containing protein</fullName>
    </recommendedName>
</protein>
<dbReference type="InterPro" id="IPR013783">
    <property type="entry name" value="Ig-like_fold"/>
</dbReference>
<feature type="compositionally biased region" description="Low complexity" evidence="1">
    <location>
        <begin position="49"/>
        <end position="71"/>
    </location>
</feature>
<dbReference type="Proteomes" id="UP000615234">
    <property type="component" value="Unassembled WGS sequence"/>
</dbReference>
<dbReference type="RefSeq" id="WP_186847271.1">
    <property type="nucleotide sequence ID" value="NZ_JACOOX010000001.1"/>
</dbReference>
<comment type="caution">
    <text evidence="3">The sequence shown here is derived from an EMBL/GenBank/DDBJ whole genome shotgun (WGS) entry which is preliminary data.</text>
</comment>
<feature type="transmembrane region" description="Helical" evidence="2">
    <location>
        <begin position="110"/>
        <end position="130"/>
    </location>
</feature>
<keyword evidence="4" id="KW-1185">Reference proteome</keyword>
<accession>A0A8I0DT59</accession>
<name>A0A8I0DT59_9FIRM</name>
<evidence type="ECO:0000313" key="4">
    <source>
        <dbReference type="Proteomes" id="UP000615234"/>
    </source>
</evidence>
<keyword evidence="2" id="KW-0472">Membrane</keyword>
<keyword evidence="2" id="KW-1133">Transmembrane helix</keyword>